<evidence type="ECO:0000313" key="1">
    <source>
        <dbReference type="EMBL" id="KAJ8676877.1"/>
    </source>
</evidence>
<organism evidence="1 2">
    <name type="scientific">Eretmocerus hayati</name>
    <dbReference type="NCBI Taxonomy" id="131215"/>
    <lineage>
        <taxon>Eukaryota</taxon>
        <taxon>Metazoa</taxon>
        <taxon>Ecdysozoa</taxon>
        <taxon>Arthropoda</taxon>
        <taxon>Hexapoda</taxon>
        <taxon>Insecta</taxon>
        <taxon>Pterygota</taxon>
        <taxon>Neoptera</taxon>
        <taxon>Endopterygota</taxon>
        <taxon>Hymenoptera</taxon>
        <taxon>Apocrita</taxon>
        <taxon>Proctotrupomorpha</taxon>
        <taxon>Chalcidoidea</taxon>
        <taxon>Aphelinidae</taxon>
        <taxon>Aphelininae</taxon>
        <taxon>Eretmocerus</taxon>
    </lineage>
</organism>
<keyword evidence="2" id="KW-1185">Reference proteome</keyword>
<sequence>MDSTSQKNNTELEELDNIPPKEGEKPNTRLRGRPRKIPDGAGSMDKFIKGGKSPFETKSKSQRSPTREIHTSTGITGTPADNTGTSVTDGDRVNNSHNNEDGIALDNSRNVLEARGEQLLIDRIESLEEQMRNLWNEKVNLEEKIYGMEKEATFSVQRYRPNHWFREFQSPRFFVLLPPHQHCGA</sequence>
<accession>A0ACC2P0F3</accession>
<proteinExistence type="predicted"/>
<protein>
    <submittedName>
        <fullName evidence="1">Uncharacterized protein</fullName>
    </submittedName>
</protein>
<gene>
    <name evidence="1" type="ORF">QAD02_012664</name>
</gene>
<dbReference type="Proteomes" id="UP001239111">
    <property type="component" value="Chromosome 2"/>
</dbReference>
<name>A0ACC2P0F3_9HYME</name>
<comment type="caution">
    <text evidence="1">The sequence shown here is derived from an EMBL/GenBank/DDBJ whole genome shotgun (WGS) entry which is preliminary data.</text>
</comment>
<reference evidence="1" key="1">
    <citation type="submission" date="2023-04" db="EMBL/GenBank/DDBJ databases">
        <title>A chromosome-level genome assembly of the parasitoid wasp Eretmocerus hayati.</title>
        <authorList>
            <person name="Zhong Y."/>
            <person name="Liu S."/>
            <person name="Liu Y."/>
        </authorList>
    </citation>
    <scope>NUCLEOTIDE SEQUENCE</scope>
    <source>
        <strain evidence="1">ZJU_SS_LIU_2023</strain>
    </source>
</reference>
<dbReference type="EMBL" id="CM056742">
    <property type="protein sequence ID" value="KAJ8676877.1"/>
    <property type="molecule type" value="Genomic_DNA"/>
</dbReference>
<evidence type="ECO:0000313" key="2">
    <source>
        <dbReference type="Proteomes" id="UP001239111"/>
    </source>
</evidence>